<dbReference type="GO" id="GO:0051607">
    <property type="term" value="P:defense response to virus"/>
    <property type="evidence" value="ECO:0007669"/>
    <property type="project" value="UniProtKB-KW"/>
</dbReference>
<dbReference type="Proteomes" id="UP000184196">
    <property type="component" value="Unassembled WGS sequence"/>
</dbReference>
<dbReference type="NCBIfam" id="TIGR01875">
    <property type="entry name" value="cas_MJ0381"/>
    <property type="match status" value="1"/>
</dbReference>
<dbReference type="InterPro" id="IPR013414">
    <property type="entry name" value="Cas7/Cst2/DevR_sub_I-B/Tneap"/>
</dbReference>
<accession>A0A1M4Y693</accession>
<dbReference type="AlphaFoldDB" id="A0A1M4Y693"/>
<organism evidence="3 4">
    <name type="scientific">Desulfofundulus australicus DSM 11792</name>
    <dbReference type="NCBI Taxonomy" id="1121425"/>
    <lineage>
        <taxon>Bacteria</taxon>
        <taxon>Bacillati</taxon>
        <taxon>Bacillota</taxon>
        <taxon>Clostridia</taxon>
        <taxon>Eubacteriales</taxon>
        <taxon>Peptococcaceae</taxon>
        <taxon>Desulfofundulus</taxon>
    </lineage>
</organism>
<evidence type="ECO:0000313" key="3">
    <source>
        <dbReference type="EMBL" id="SHF01190.1"/>
    </source>
</evidence>
<protein>
    <submittedName>
        <fullName evidence="3">CRISPR-associated autoregulator, Cst2 family</fullName>
    </submittedName>
</protein>
<dbReference type="EMBL" id="FQUW01000013">
    <property type="protein sequence ID" value="SHF01190.1"/>
    <property type="molecule type" value="Genomic_DNA"/>
</dbReference>
<evidence type="ECO:0000256" key="1">
    <source>
        <dbReference type="ARBA" id="ARBA00023118"/>
    </source>
</evidence>
<dbReference type="OrthoDB" id="9781560at2"/>
<proteinExistence type="predicted"/>
<name>A0A1M4Y693_9FIRM</name>
<reference evidence="4" key="1">
    <citation type="submission" date="2016-11" db="EMBL/GenBank/DDBJ databases">
        <authorList>
            <person name="Varghese N."/>
            <person name="Submissions S."/>
        </authorList>
    </citation>
    <scope>NUCLEOTIDE SEQUENCE [LARGE SCALE GENOMIC DNA]</scope>
    <source>
        <strain evidence="4">DSM 11792</strain>
    </source>
</reference>
<keyword evidence="4" id="KW-1185">Reference proteome</keyword>
<sequence length="372" mass="41954">MACKGITATILFESSALNRDEKIGGSVLSIKKLAREHGVFSYFSRPNIRHHLFTTLQYQYNWEPAPVLLAGDGNNKVIQFDFPRANILTYPELDLFGYMNTSADGRPTRKAPLGITKAVSVEPWQADMSFGANHDLVARLRQTGEKAEPNPYSKEEHHSYYRVSFTLDLCRFGYDEYLYDVEKKSKKPPGALCDWLEKNTDSATEEEVSEHAGWAQNKIASLGEKFEWRKYSKEEQTVGFVGISGQKGKAVFIVADEERKKRLANLLCVLKNGIMLQSSGECYGIVPRFIIIGCLTVPVPVFNNFVNLKNGSVDTDELSKVIMENDYVLRAYVSSFFPCDKLLEKGTTKVTEGIKVQEILSFCLENNHGEKK</sequence>
<gene>
    <name evidence="3" type="ORF">SAMN02745218_01257</name>
</gene>
<comment type="function">
    <text evidence="2">CRISPR (clustered regularly interspaced short palindromic repeat) is an adaptive immune system that provides protection against mobile genetic elements (viruses, transposable elements and conjugative plasmids). CRISPR clusters contain spacers, sequences complementary to antecedent mobile elements, and target invading nucleic acids. CRISPR clusters are transcribed and processed into CRISPR RNA (crRNA).</text>
</comment>
<keyword evidence="1" id="KW-0051">Antiviral defense</keyword>
<dbReference type="Pfam" id="PF01905">
    <property type="entry name" value="DevR"/>
    <property type="match status" value="1"/>
</dbReference>
<evidence type="ECO:0000313" key="4">
    <source>
        <dbReference type="Proteomes" id="UP000184196"/>
    </source>
</evidence>
<dbReference type="InterPro" id="IPR010154">
    <property type="entry name" value="CRISPR-assoc_Cas7/Cst2/DevR"/>
</dbReference>
<dbReference type="NCBIfam" id="TIGR02585">
    <property type="entry name" value="cas_Cst2_DevR"/>
    <property type="match status" value="1"/>
</dbReference>
<dbReference type="RefSeq" id="WP_073164252.1">
    <property type="nucleotide sequence ID" value="NZ_FQUW01000013.1"/>
</dbReference>
<evidence type="ECO:0000256" key="2">
    <source>
        <dbReference type="ARBA" id="ARBA00025626"/>
    </source>
</evidence>